<feature type="transmembrane region" description="Helical" evidence="1">
    <location>
        <begin position="138"/>
        <end position="161"/>
    </location>
</feature>
<dbReference type="Pfam" id="PF12158">
    <property type="entry name" value="DUF3592"/>
    <property type="match status" value="2"/>
</dbReference>
<keyword evidence="4" id="KW-1185">Reference proteome</keyword>
<sequence length="326" mass="35327">MELKLILIGFACVTAGLFALVTFLKWQEVRAARSWLPVRGKIISSRSEAREVRVSISRANTTETTEVRNFPAITFVYTVNGRRFEGTRHTLRNEIGNFQVPETLARYPKGAEVTVYYDPSNPRTSVIERTMPDGSIQVMAYISAGLVVGSIALVFLVGGVVEAIRPHLPNPQNAGTAMLLTIMALIILRLGFAQKAIAEAAATWPTTQGSIASSGIEAFRIRSAFEGFWRRPGRTVFKSRVRYAYSVAGQDYVSGRVAFGATAAASLPALIGGDSRRYAEGGKVDVHYDPANPALAVLECRVRGLWALWAVAGAMFIGATVSVGLL</sequence>
<keyword evidence="1" id="KW-1133">Transmembrane helix</keyword>
<dbReference type="EMBL" id="JBEWSZ010000001">
    <property type="protein sequence ID" value="MET2828281.1"/>
    <property type="molecule type" value="Genomic_DNA"/>
</dbReference>
<dbReference type="Proteomes" id="UP001548832">
    <property type="component" value="Unassembled WGS sequence"/>
</dbReference>
<evidence type="ECO:0000313" key="3">
    <source>
        <dbReference type="EMBL" id="MET2828281.1"/>
    </source>
</evidence>
<evidence type="ECO:0000259" key="2">
    <source>
        <dbReference type="Pfam" id="PF12158"/>
    </source>
</evidence>
<protein>
    <submittedName>
        <fullName evidence="3">DUF3592 domain-containing protein</fullName>
    </submittedName>
</protein>
<feature type="domain" description="DUF3592" evidence="2">
    <location>
        <begin position="38"/>
        <end position="130"/>
    </location>
</feature>
<gene>
    <name evidence="3" type="ORF">ABVQ20_14955</name>
</gene>
<evidence type="ECO:0000313" key="4">
    <source>
        <dbReference type="Proteomes" id="UP001548832"/>
    </source>
</evidence>
<keyword evidence="1" id="KW-0812">Transmembrane</keyword>
<comment type="caution">
    <text evidence="3">The sequence shown here is derived from an EMBL/GenBank/DDBJ whole genome shotgun (WGS) entry which is preliminary data.</text>
</comment>
<feature type="transmembrane region" description="Helical" evidence="1">
    <location>
        <begin position="6"/>
        <end position="24"/>
    </location>
</feature>
<feature type="domain" description="DUF3592" evidence="2">
    <location>
        <begin position="230"/>
        <end position="299"/>
    </location>
</feature>
<organism evidence="3 4">
    <name type="scientific">Mesorhizobium shangrilense</name>
    <dbReference type="NCBI Taxonomy" id="460060"/>
    <lineage>
        <taxon>Bacteria</taxon>
        <taxon>Pseudomonadati</taxon>
        <taxon>Pseudomonadota</taxon>
        <taxon>Alphaproteobacteria</taxon>
        <taxon>Hyphomicrobiales</taxon>
        <taxon>Phyllobacteriaceae</taxon>
        <taxon>Mesorhizobium</taxon>
    </lineage>
</organism>
<proteinExistence type="predicted"/>
<feature type="transmembrane region" description="Helical" evidence="1">
    <location>
        <begin position="305"/>
        <end position="325"/>
    </location>
</feature>
<feature type="transmembrane region" description="Helical" evidence="1">
    <location>
        <begin position="173"/>
        <end position="192"/>
    </location>
</feature>
<keyword evidence="1" id="KW-0472">Membrane</keyword>
<evidence type="ECO:0000256" key="1">
    <source>
        <dbReference type="SAM" id="Phobius"/>
    </source>
</evidence>
<dbReference type="RefSeq" id="WP_354460289.1">
    <property type="nucleotide sequence ID" value="NZ_JBEWSZ010000001.1"/>
</dbReference>
<reference evidence="3 4" key="1">
    <citation type="submission" date="2024-06" db="EMBL/GenBank/DDBJ databases">
        <authorList>
            <person name="Kim D.-U."/>
        </authorList>
    </citation>
    <scope>NUCLEOTIDE SEQUENCE [LARGE SCALE GENOMIC DNA]</scope>
    <source>
        <strain evidence="3 4">KACC15460</strain>
    </source>
</reference>
<name>A0ABV2DDZ9_9HYPH</name>
<dbReference type="InterPro" id="IPR021994">
    <property type="entry name" value="DUF3592"/>
</dbReference>
<accession>A0ABV2DDZ9</accession>